<evidence type="ECO:0000256" key="1">
    <source>
        <dbReference type="ARBA" id="ARBA00004651"/>
    </source>
</evidence>
<reference evidence="8 9" key="1">
    <citation type="submission" date="2023-12" db="EMBL/GenBank/DDBJ databases">
        <title>Description of an unclassified Opitutus bacterium of Verrucomicrobiota.</title>
        <authorList>
            <person name="Zhang D.-F."/>
        </authorList>
    </citation>
    <scope>NUCLEOTIDE SEQUENCE [LARGE SCALE GENOMIC DNA]</scope>
    <source>
        <strain evidence="8 9">WL0086</strain>
    </source>
</reference>
<evidence type="ECO:0000313" key="9">
    <source>
        <dbReference type="Proteomes" id="UP000738431"/>
    </source>
</evidence>
<keyword evidence="5 7" id="KW-1133">Transmembrane helix</keyword>
<feature type="transmembrane region" description="Helical" evidence="7">
    <location>
        <begin position="81"/>
        <end position="102"/>
    </location>
</feature>
<feature type="transmembrane region" description="Helical" evidence="7">
    <location>
        <begin position="109"/>
        <end position="127"/>
    </location>
</feature>
<feature type="transmembrane region" description="Helical" evidence="7">
    <location>
        <begin position="30"/>
        <end position="52"/>
    </location>
</feature>
<keyword evidence="4 7" id="KW-0812">Transmembrane</keyword>
<evidence type="ECO:0000313" key="8">
    <source>
        <dbReference type="EMBL" id="WRQ87816.1"/>
    </source>
</evidence>
<dbReference type="PANTHER" id="PTHR33452:SF1">
    <property type="entry name" value="INNER MEMBRANE PROTEIN YPHA-RELATED"/>
    <property type="match status" value="1"/>
</dbReference>
<comment type="similarity">
    <text evidence="2">Belongs to the DoxX family.</text>
</comment>
<comment type="subcellular location">
    <subcellularLocation>
        <location evidence="1">Cell membrane</location>
        <topology evidence="1">Multi-pass membrane protein</topology>
    </subcellularLocation>
</comment>
<keyword evidence="9" id="KW-1185">Reference proteome</keyword>
<evidence type="ECO:0000256" key="4">
    <source>
        <dbReference type="ARBA" id="ARBA00022692"/>
    </source>
</evidence>
<dbReference type="RefSeq" id="WP_221029142.1">
    <property type="nucleotide sequence ID" value="NZ_CP139781.1"/>
</dbReference>
<dbReference type="Proteomes" id="UP000738431">
    <property type="component" value="Chromosome"/>
</dbReference>
<name>A0ABZ1C8J0_9BACT</name>
<dbReference type="EMBL" id="CP139781">
    <property type="protein sequence ID" value="WRQ87816.1"/>
    <property type="molecule type" value="Genomic_DNA"/>
</dbReference>
<feature type="transmembrane region" description="Helical" evidence="7">
    <location>
        <begin position="59"/>
        <end position="75"/>
    </location>
</feature>
<feature type="transmembrane region" description="Helical" evidence="7">
    <location>
        <begin position="147"/>
        <end position="166"/>
    </location>
</feature>
<evidence type="ECO:0000256" key="3">
    <source>
        <dbReference type="ARBA" id="ARBA00022475"/>
    </source>
</evidence>
<dbReference type="InterPro" id="IPR032808">
    <property type="entry name" value="DoxX"/>
</dbReference>
<organism evidence="8 9">
    <name type="scientific">Actomonas aquatica</name>
    <dbReference type="NCBI Taxonomy" id="2866162"/>
    <lineage>
        <taxon>Bacteria</taxon>
        <taxon>Pseudomonadati</taxon>
        <taxon>Verrucomicrobiota</taxon>
        <taxon>Opitutia</taxon>
        <taxon>Opitutales</taxon>
        <taxon>Opitutaceae</taxon>
        <taxon>Actomonas</taxon>
    </lineage>
</organism>
<evidence type="ECO:0000256" key="7">
    <source>
        <dbReference type="SAM" id="Phobius"/>
    </source>
</evidence>
<evidence type="ECO:0000256" key="6">
    <source>
        <dbReference type="ARBA" id="ARBA00023136"/>
    </source>
</evidence>
<evidence type="ECO:0000256" key="2">
    <source>
        <dbReference type="ARBA" id="ARBA00006679"/>
    </source>
</evidence>
<dbReference type="Pfam" id="PF07681">
    <property type="entry name" value="DoxX"/>
    <property type="match status" value="1"/>
</dbReference>
<keyword evidence="6 7" id="KW-0472">Membrane</keyword>
<protein>
    <submittedName>
        <fullName evidence="8">DoxX family protein</fullName>
    </submittedName>
</protein>
<gene>
    <name evidence="8" type="ORF">K1X11_000240</name>
</gene>
<keyword evidence="3" id="KW-1003">Cell membrane</keyword>
<proteinExistence type="inferred from homology"/>
<evidence type="ECO:0000256" key="5">
    <source>
        <dbReference type="ARBA" id="ARBA00022989"/>
    </source>
</evidence>
<sequence>MSSSTTATASAPSSLNVPATGSTFSILRQALFNTSATTAPIFLRLALAVVLFPHGAQKLLGWFGGYGLAGTMSFFTEQMGIPYVLALGAVLVEFFGPLLLLLGLATRPAALAIGAVMSVAMVTVQLQHGFFMNWYGNQAGEGIEYTLLMLGIVLALIVSGGGLFSLDRLIAARNAR</sequence>
<dbReference type="PANTHER" id="PTHR33452">
    <property type="entry name" value="OXIDOREDUCTASE CATD-RELATED"/>
    <property type="match status" value="1"/>
</dbReference>
<dbReference type="InterPro" id="IPR051907">
    <property type="entry name" value="DoxX-like_oxidoreductase"/>
</dbReference>
<accession>A0ABZ1C8J0</accession>